<dbReference type="Gene3D" id="3.50.50.60">
    <property type="entry name" value="FAD/NAD(P)-binding domain"/>
    <property type="match status" value="1"/>
</dbReference>
<evidence type="ECO:0000313" key="5">
    <source>
        <dbReference type="EMBL" id="QES48309.1"/>
    </source>
</evidence>
<evidence type="ECO:0000256" key="4">
    <source>
        <dbReference type="SAM" id="MobiDB-lite"/>
    </source>
</evidence>
<sequence>MGTRNPENVVIVGGGVAGWMTAAYLKAAFSDRISVTLIESGSEAGAAGPLSGEETTFSDIGRFFDFLGLAEEEWMPACNAAYKLAVRVQDWNRPGQHFYHPFEQTRSAGGFPLTEWWLHNGPSGRFDRDCFVVASLCDAGRSPRHLDGSPPPGLRGEAVGGQLPYAYHLDAALLAEYLRGHALGRGVRHLAGEVTDVRLDERGWIGHLVTREHGEVHGDLFVDCTGFQGLLINRALRVPFVSYQGALPNDSVVALRVPADMRARGIAPYTTATARSAGWIWTIPLVSRLGVGYVYARDYCSPEEAERTLRAAVGPEAAGVEAAHGTLRVGRSRQAWKNNCVAVGASAGFVEPLACSEASFVHHAVAELVRNFPGAGGPSEGAAAFNASVARVMDDARDFLALHYQGAAREDSQYWRDTKTQTLPRALAERIERWRVRMPDAAGGAGGGTDTGGGAGAAGGPAAGPGLTPDSYACILLGTGAMPLRPSPAVSLADDEAARRQFAEVRDTARALVDTLPSQYEYFAQLGVPA</sequence>
<dbReference type="InterPro" id="IPR006905">
    <property type="entry name" value="Flavin_halogenase"/>
</dbReference>
<dbReference type="Proteomes" id="UP000325211">
    <property type="component" value="Chromosome"/>
</dbReference>
<protein>
    <submittedName>
        <fullName evidence="5">Tryptophan halogenase</fullName>
    </submittedName>
</protein>
<feature type="binding site" evidence="3">
    <location>
        <position position="194"/>
    </location>
    <ligand>
        <name>FAD</name>
        <dbReference type="ChEBI" id="CHEBI:57692"/>
    </ligand>
</feature>
<dbReference type="SUPFAM" id="SSF51905">
    <property type="entry name" value="FAD/NAD(P)-binding domain"/>
    <property type="match status" value="1"/>
</dbReference>
<feature type="binding site" evidence="3">
    <location>
        <position position="83"/>
    </location>
    <ligand>
        <name>7-chloro-L-tryptophan</name>
        <dbReference type="ChEBI" id="CHEBI:58713"/>
    </ligand>
</feature>
<evidence type="ECO:0000256" key="2">
    <source>
        <dbReference type="PIRSR" id="PIRSR011396-1"/>
    </source>
</evidence>
<dbReference type="EMBL" id="CP029190">
    <property type="protein sequence ID" value="QES48309.1"/>
    <property type="molecule type" value="Genomic_DNA"/>
</dbReference>
<gene>
    <name evidence="5" type="ORF">DEJ50_11245</name>
</gene>
<evidence type="ECO:0000256" key="3">
    <source>
        <dbReference type="PIRSR" id="PIRSR011396-2"/>
    </source>
</evidence>
<dbReference type="OrthoDB" id="8868802at2"/>
<dbReference type="GO" id="GO:0004497">
    <property type="term" value="F:monooxygenase activity"/>
    <property type="evidence" value="ECO:0007669"/>
    <property type="project" value="InterPro"/>
</dbReference>
<dbReference type="InterPro" id="IPR033856">
    <property type="entry name" value="Trp_halogen"/>
</dbReference>
<accession>A0A5P2D594</accession>
<dbReference type="RefSeq" id="WP_150207490.1">
    <property type="nucleotide sequence ID" value="NZ_CP029190.1"/>
</dbReference>
<feature type="active site" evidence="2">
    <location>
        <position position="83"/>
    </location>
</feature>
<keyword evidence="3" id="KW-0547">Nucleotide-binding</keyword>
<comment type="similarity">
    <text evidence="1">Belongs to the flavin-dependent halogenase family. Bacterial tryptophan halogenase subfamily.</text>
</comment>
<keyword evidence="3" id="KW-0285">Flavoprotein</keyword>
<dbReference type="InterPro" id="IPR050816">
    <property type="entry name" value="Flavin-dep_Halogenase_NPB"/>
</dbReference>
<feature type="compositionally biased region" description="Gly residues" evidence="4">
    <location>
        <begin position="443"/>
        <end position="462"/>
    </location>
</feature>
<name>A0A5P2D594_STRVZ</name>
<proteinExistence type="inferred from homology"/>
<reference evidence="5 6" key="1">
    <citation type="submission" date="2018-05" db="EMBL/GenBank/DDBJ databases">
        <title>Streptomyces venezuelae.</title>
        <authorList>
            <person name="Kim W."/>
            <person name="Lee N."/>
            <person name="Cho B.-K."/>
        </authorList>
    </citation>
    <scope>NUCLEOTIDE SEQUENCE [LARGE SCALE GENOMIC DNA]</scope>
    <source>
        <strain evidence="5 6">ATCC 21782</strain>
    </source>
</reference>
<evidence type="ECO:0000313" key="6">
    <source>
        <dbReference type="Proteomes" id="UP000325211"/>
    </source>
</evidence>
<evidence type="ECO:0000256" key="1">
    <source>
        <dbReference type="ARBA" id="ARBA00038396"/>
    </source>
</evidence>
<dbReference type="Pfam" id="PF04820">
    <property type="entry name" value="Trp_halogenase"/>
    <property type="match status" value="1"/>
</dbReference>
<dbReference type="GO" id="GO:0000166">
    <property type="term" value="F:nucleotide binding"/>
    <property type="evidence" value="ECO:0007669"/>
    <property type="project" value="UniProtKB-KW"/>
</dbReference>
<dbReference type="PANTHER" id="PTHR43747:SF4">
    <property type="entry name" value="FLAVIN-DEPENDENT TRYPTOPHAN HALOGENASE"/>
    <property type="match status" value="1"/>
</dbReference>
<keyword evidence="3" id="KW-0274">FAD</keyword>
<organism evidence="5 6">
    <name type="scientific">Streptomyces venezuelae</name>
    <dbReference type="NCBI Taxonomy" id="54571"/>
    <lineage>
        <taxon>Bacteria</taxon>
        <taxon>Bacillati</taxon>
        <taxon>Actinomycetota</taxon>
        <taxon>Actinomycetes</taxon>
        <taxon>Kitasatosporales</taxon>
        <taxon>Streptomycetaceae</taxon>
        <taxon>Streptomyces</taxon>
    </lineage>
</organism>
<dbReference type="InterPro" id="IPR036188">
    <property type="entry name" value="FAD/NAD-bd_sf"/>
</dbReference>
<dbReference type="AlphaFoldDB" id="A0A5P2D594"/>
<feature type="binding site" evidence="3">
    <location>
        <begin position="14"/>
        <end position="17"/>
    </location>
    <ligand>
        <name>FAD</name>
        <dbReference type="ChEBI" id="CHEBI:57692"/>
    </ligand>
</feature>
<feature type="region of interest" description="Disordered" evidence="4">
    <location>
        <begin position="439"/>
        <end position="462"/>
    </location>
</feature>
<dbReference type="PANTHER" id="PTHR43747">
    <property type="entry name" value="FAD-BINDING PROTEIN"/>
    <property type="match status" value="1"/>
</dbReference>
<dbReference type="PIRSF" id="PIRSF011396">
    <property type="entry name" value="Trp_halogenase"/>
    <property type="match status" value="1"/>
</dbReference>